<evidence type="ECO:0000256" key="1">
    <source>
        <dbReference type="SAM" id="MobiDB-lite"/>
    </source>
</evidence>
<gene>
    <name evidence="2" type="ORF">RFULGI_LOCUS18018</name>
</gene>
<evidence type="ECO:0000313" key="3">
    <source>
        <dbReference type="Proteomes" id="UP000789396"/>
    </source>
</evidence>
<sequence>MNEIDKVTYFIKGFKPATRTEVVYQAPATLEEAWVLAIWFDTAMFGIGRPSTNKPQQHYIQRTGKRGGGGPTSMELDYAGSSSNNYSKKEKKENCFKCEQVEHYTKNCKGKCKQKLINIEDKPHQLTQAVTNN</sequence>
<feature type="region of interest" description="Disordered" evidence="1">
    <location>
        <begin position="51"/>
        <end position="74"/>
    </location>
</feature>
<protein>
    <submittedName>
        <fullName evidence="2">15284_t:CDS:1</fullName>
    </submittedName>
</protein>
<proteinExistence type="predicted"/>
<keyword evidence="3" id="KW-1185">Reference proteome</keyword>
<accession>A0A9N9JZ01</accession>
<dbReference type="Proteomes" id="UP000789396">
    <property type="component" value="Unassembled WGS sequence"/>
</dbReference>
<evidence type="ECO:0000313" key="2">
    <source>
        <dbReference type="EMBL" id="CAG8803879.1"/>
    </source>
</evidence>
<name>A0A9N9JZ01_9GLOM</name>
<comment type="caution">
    <text evidence="2">The sequence shown here is derived from an EMBL/GenBank/DDBJ whole genome shotgun (WGS) entry which is preliminary data.</text>
</comment>
<organism evidence="2 3">
    <name type="scientific">Racocetra fulgida</name>
    <dbReference type="NCBI Taxonomy" id="60492"/>
    <lineage>
        <taxon>Eukaryota</taxon>
        <taxon>Fungi</taxon>
        <taxon>Fungi incertae sedis</taxon>
        <taxon>Mucoromycota</taxon>
        <taxon>Glomeromycotina</taxon>
        <taxon>Glomeromycetes</taxon>
        <taxon>Diversisporales</taxon>
        <taxon>Gigasporaceae</taxon>
        <taxon>Racocetra</taxon>
    </lineage>
</organism>
<dbReference type="EMBL" id="CAJVPZ010075422">
    <property type="protein sequence ID" value="CAG8803879.1"/>
    <property type="molecule type" value="Genomic_DNA"/>
</dbReference>
<feature type="non-terminal residue" evidence="2">
    <location>
        <position position="133"/>
    </location>
</feature>
<feature type="compositionally biased region" description="Polar residues" evidence="1">
    <location>
        <begin position="51"/>
        <end position="60"/>
    </location>
</feature>
<reference evidence="2" key="1">
    <citation type="submission" date="2021-06" db="EMBL/GenBank/DDBJ databases">
        <authorList>
            <person name="Kallberg Y."/>
            <person name="Tangrot J."/>
            <person name="Rosling A."/>
        </authorList>
    </citation>
    <scope>NUCLEOTIDE SEQUENCE</scope>
    <source>
        <strain evidence="2">IN212</strain>
    </source>
</reference>
<dbReference type="AlphaFoldDB" id="A0A9N9JZ01"/>